<dbReference type="Pfam" id="PF08352">
    <property type="entry name" value="oligo_HPY"/>
    <property type="match status" value="2"/>
</dbReference>
<dbReference type="PANTHER" id="PTHR43776:SF7">
    <property type="entry name" value="D,D-DIPEPTIDE TRANSPORT ATP-BINDING PROTEIN DDPF-RELATED"/>
    <property type="match status" value="1"/>
</dbReference>
<proteinExistence type="inferred from homology"/>
<dbReference type="EMBL" id="CAFABH010000014">
    <property type="protein sequence ID" value="CAB4829708.1"/>
    <property type="molecule type" value="Genomic_DNA"/>
</dbReference>
<dbReference type="Pfam" id="PF00005">
    <property type="entry name" value="ABC_tran"/>
    <property type="match status" value="2"/>
</dbReference>
<dbReference type="InterPro" id="IPR050319">
    <property type="entry name" value="ABC_transp_ATP-bind"/>
</dbReference>
<keyword evidence="2" id="KW-0813">Transport</keyword>
<protein>
    <submittedName>
        <fullName evidence="6">Unannotated protein</fullName>
    </submittedName>
</protein>
<dbReference type="NCBIfam" id="NF007739">
    <property type="entry name" value="PRK10419.1"/>
    <property type="match status" value="2"/>
</dbReference>
<gene>
    <name evidence="7" type="ORF">UFOPK2510_01363</name>
    <name evidence="8" type="ORF">UFOPK2718_00747</name>
    <name evidence="9" type="ORF">UFOPK2936_01132</name>
    <name evidence="10" type="ORF">UFOPK3174_00943</name>
    <name evidence="11" type="ORF">UFOPK3328_00991</name>
    <name evidence="12" type="ORF">UFOPK3779_01170</name>
    <name evidence="13" type="ORF">UFOPK3913_00749</name>
    <name evidence="6" type="ORF">UFOPK4107_01098</name>
    <name evidence="14" type="ORF">UFOPK4403_00905</name>
</gene>
<accession>A0A6J5ZR97</accession>
<dbReference type="GO" id="GO:0055085">
    <property type="term" value="P:transmembrane transport"/>
    <property type="evidence" value="ECO:0007669"/>
    <property type="project" value="UniProtKB-ARBA"/>
</dbReference>
<dbReference type="PROSITE" id="PS00211">
    <property type="entry name" value="ABC_TRANSPORTER_1"/>
    <property type="match status" value="2"/>
</dbReference>
<dbReference type="Gene3D" id="3.40.50.300">
    <property type="entry name" value="P-loop containing nucleotide triphosphate hydrolases"/>
    <property type="match status" value="2"/>
</dbReference>
<dbReference type="CDD" id="cd03257">
    <property type="entry name" value="ABC_NikE_OppD_transporters"/>
    <property type="match status" value="2"/>
</dbReference>
<keyword evidence="3" id="KW-0547">Nucleotide-binding</keyword>
<dbReference type="EMBL" id="CAFBOC010000007">
    <property type="protein sequence ID" value="CAB4975229.1"/>
    <property type="molecule type" value="Genomic_DNA"/>
</dbReference>
<comment type="similarity">
    <text evidence="1">Belongs to the ABC transporter superfamily.</text>
</comment>
<dbReference type="GO" id="GO:0005524">
    <property type="term" value="F:ATP binding"/>
    <property type="evidence" value="ECO:0007669"/>
    <property type="project" value="UniProtKB-KW"/>
</dbReference>
<evidence type="ECO:0000313" key="10">
    <source>
        <dbReference type="EMBL" id="CAB4829708.1"/>
    </source>
</evidence>
<dbReference type="AlphaFoldDB" id="A0A6J5ZR97"/>
<dbReference type="PROSITE" id="PS50893">
    <property type="entry name" value="ABC_TRANSPORTER_2"/>
    <property type="match status" value="2"/>
</dbReference>
<feature type="domain" description="ABC transporter" evidence="5">
    <location>
        <begin position="16"/>
        <end position="268"/>
    </location>
</feature>
<evidence type="ECO:0000259" key="5">
    <source>
        <dbReference type="PROSITE" id="PS50893"/>
    </source>
</evidence>
<evidence type="ECO:0000313" key="14">
    <source>
        <dbReference type="EMBL" id="CAB5073231.1"/>
    </source>
</evidence>
<dbReference type="PANTHER" id="PTHR43776">
    <property type="entry name" value="TRANSPORT ATP-BINDING PROTEIN"/>
    <property type="match status" value="1"/>
</dbReference>
<evidence type="ECO:0000313" key="13">
    <source>
        <dbReference type="EMBL" id="CAB4975229.1"/>
    </source>
</evidence>
<dbReference type="EMBL" id="CAESAE010000006">
    <property type="protein sequence ID" value="CAB4342053.1"/>
    <property type="molecule type" value="Genomic_DNA"/>
</dbReference>
<feature type="domain" description="ABC transporter" evidence="5">
    <location>
        <begin position="369"/>
        <end position="615"/>
    </location>
</feature>
<name>A0A6J5ZR97_9ZZZZ</name>
<reference evidence="6" key="1">
    <citation type="submission" date="2020-05" db="EMBL/GenBank/DDBJ databases">
        <authorList>
            <person name="Chiriac C."/>
            <person name="Salcher M."/>
            <person name="Ghai R."/>
            <person name="Kavagutti S V."/>
        </authorList>
    </citation>
    <scope>NUCLEOTIDE SEQUENCE</scope>
</reference>
<dbReference type="InterPro" id="IPR003593">
    <property type="entry name" value="AAA+_ATPase"/>
</dbReference>
<dbReference type="NCBIfam" id="TIGR01727">
    <property type="entry name" value="oligo_HPY"/>
    <property type="match status" value="1"/>
</dbReference>
<dbReference type="InterPro" id="IPR013563">
    <property type="entry name" value="Oligopep_ABC_C"/>
</dbReference>
<evidence type="ECO:0000313" key="11">
    <source>
        <dbReference type="EMBL" id="CAB4869959.1"/>
    </source>
</evidence>
<dbReference type="EMBL" id="CAEZYM010000006">
    <property type="protein sequence ID" value="CAB4724114.1"/>
    <property type="molecule type" value="Genomic_DNA"/>
</dbReference>
<dbReference type="EMBL" id="CAFBQX010000004">
    <property type="protein sequence ID" value="CAB5073231.1"/>
    <property type="molecule type" value="Genomic_DNA"/>
</dbReference>
<evidence type="ECO:0000256" key="2">
    <source>
        <dbReference type="ARBA" id="ARBA00022448"/>
    </source>
</evidence>
<evidence type="ECO:0000256" key="1">
    <source>
        <dbReference type="ARBA" id="ARBA00005417"/>
    </source>
</evidence>
<dbReference type="InterPro" id="IPR003439">
    <property type="entry name" value="ABC_transporter-like_ATP-bd"/>
</dbReference>
<evidence type="ECO:0000313" key="9">
    <source>
        <dbReference type="EMBL" id="CAB4783817.1"/>
    </source>
</evidence>
<dbReference type="EMBL" id="CAEZXO010000010">
    <property type="protein sequence ID" value="CAB4701831.1"/>
    <property type="molecule type" value="Genomic_DNA"/>
</dbReference>
<evidence type="ECO:0000313" key="7">
    <source>
        <dbReference type="EMBL" id="CAB4701831.1"/>
    </source>
</evidence>
<evidence type="ECO:0000256" key="4">
    <source>
        <dbReference type="ARBA" id="ARBA00022840"/>
    </source>
</evidence>
<keyword evidence="4" id="KW-0067">ATP-binding</keyword>
<dbReference type="NCBIfam" id="NF008453">
    <property type="entry name" value="PRK11308.1"/>
    <property type="match status" value="2"/>
</dbReference>
<sequence>MADVLNLELNSSEPLLKVSGLTVRHLGAEHERTIFSNVDLSVARGETIGIVGESGSGKSMLTKAIMRMLPPYMAHEGRIELDGQEITNLSLRKVHQLRGDQMTLLFQDPFTMLNPVLSAGEHILEALRANKKFRKEISKQESKKIVLERLSEVGIHDAAVAGRFPFQLSGGMRQRIALATALARNPKLLIADEPSTALDNTTQAEILALLKNVQQSRQMGLILVTHDLRVAFSVCDRIYVLYAGSILEVGPSVELEKAPLHPYTHGLLLSEPPIDRRIEVLTSIPGSVPSFDNVLGKCAFAPRCNWQTQVCLDSTPQLRNVGERHVSSCLRLQEIKSELIVDRTGRKTADSPFVNLSTQSALPSITPVLRIQSLKKTFINSQNRKVEAVQNVSLEIAPGECVALVGESGSGKTTLGRCIVGLEVPTSGSIELDGLEATNYNSISRESRAALRKKAQIVFQDPYSSLDPRQTVADCLSEVMQVNGEGKDSRNSRIDALLKHVGLPESYRVRLPESLSGGERQRVAIARALAVEPKLIICDEAVSALDVSVQAQILSLLRKIQKEMGISLLFITHDLAVVRQIADRAYVMKNGLVVESGLVDDVLSRPQNEFTQKLLSSVPSSASQLAEKDQTLLLKKDKDK</sequence>
<dbReference type="InterPro" id="IPR017871">
    <property type="entry name" value="ABC_transporter-like_CS"/>
</dbReference>
<dbReference type="EMBL" id="CAEZZW010000006">
    <property type="protein sequence ID" value="CAB4783817.1"/>
    <property type="molecule type" value="Genomic_DNA"/>
</dbReference>
<evidence type="ECO:0000313" key="8">
    <source>
        <dbReference type="EMBL" id="CAB4724114.1"/>
    </source>
</evidence>
<dbReference type="SMART" id="SM00382">
    <property type="entry name" value="AAA"/>
    <property type="match status" value="2"/>
</dbReference>
<dbReference type="EMBL" id="CAFBLD010000006">
    <property type="protein sequence ID" value="CAB4869959.1"/>
    <property type="molecule type" value="Genomic_DNA"/>
</dbReference>
<evidence type="ECO:0000313" key="12">
    <source>
        <dbReference type="EMBL" id="CAB4950506.1"/>
    </source>
</evidence>
<dbReference type="SUPFAM" id="SSF52540">
    <property type="entry name" value="P-loop containing nucleoside triphosphate hydrolases"/>
    <property type="match status" value="2"/>
</dbReference>
<dbReference type="EMBL" id="CAFBNH010000007">
    <property type="protein sequence ID" value="CAB4950506.1"/>
    <property type="molecule type" value="Genomic_DNA"/>
</dbReference>
<dbReference type="GO" id="GO:0016887">
    <property type="term" value="F:ATP hydrolysis activity"/>
    <property type="evidence" value="ECO:0007669"/>
    <property type="project" value="InterPro"/>
</dbReference>
<dbReference type="InterPro" id="IPR027417">
    <property type="entry name" value="P-loop_NTPase"/>
</dbReference>
<evidence type="ECO:0000256" key="3">
    <source>
        <dbReference type="ARBA" id="ARBA00022741"/>
    </source>
</evidence>
<evidence type="ECO:0000313" key="6">
    <source>
        <dbReference type="EMBL" id="CAB4342053.1"/>
    </source>
</evidence>
<dbReference type="GO" id="GO:0015833">
    <property type="term" value="P:peptide transport"/>
    <property type="evidence" value="ECO:0007669"/>
    <property type="project" value="InterPro"/>
</dbReference>
<organism evidence="6">
    <name type="scientific">freshwater metagenome</name>
    <dbReference type="NCBI Taxonomy" id="449393"/>
    <lineage>
        <taxon>unclassified sequences</taxon>
        <taxon>metagenomes</taxon>
        <taxon>ecological metagenomes</taxon>
    </lineage>
</organism>